<reference evidence="2" key="1">
    <citation type="journal article" date="2012" name="Science">
        <title>Fermentation, hydrogen, and sulfur metabolism in multiple uncultivated bacterial phyla.</title>
        <authorList>
            <person name="Wrighton K.C."/>
            <person name="Thomas B.C."/>
            <person name="Sharon I."/>
            <person name="Miller C.S."/>
            <person name="Castelle C.J."/>
            <person name="VerBerkmoes N.C."/>
            <person name="Wilkins M.J."/>
            <person name="Hettich R.L."/>
            <person name="Lipton M.S."/>
            <person name="Williams K.H."/>
            <person name="Long P.E."/>
            <person name="Banfield J.F."/>
        </authorList>
    </citation>
    <scope>NUCLEOTIDE SEQUENCE [LARGE SCALE GENOMIC DNA]</scope>
</reference>
<name>K2G0F2_9BACT</name>
<feature type="domain" description="Integrase catalytic" evidence="1">
    <location>
        <begin position="150"/>
        <end position="326"/>
    </location>
</feature>
<dbReference type="InterPro" id="IPR012337">
    <property type="entry name" value="RNaseH-like_sf"/>
</dbReference>
<dbReference type="NCBIfam" id="NF033594">
    <property type="entry name" value="transpos_ISNCY_2"/>
    <property type="match status" value="1"/>
</dbReference>
<dbReference type="GO" id="GO:0015074">
    <property type="term" value="P:DNA integration"/>
    <property type="evidence" value="ECO:0007669"/>
    <property type="project" value="InterPro"/>
</dbReference>
<dbReference type="InterPro" id="IPR036397">
    <property type="entry name" value="RNaseH_sf"/>
</dbReference>
<organism evidence="2">
    <name type="scientific">uncultured bacterium</name>
    <name type="common">gcode 4</name>
    <dbReference type="NCBI Taxonomy" id="1234023"/>
    <lineage>
        <taxon>Bacteria</taxon>
        <taxon>environmental samples</taxon>
    </lineage>
</organism>
<proteinExistence type="predicted"/>
<evidence type="ECO:0000313" key="2">
    <source>
        <dbReference type="EMBL" id="EKE28688.1"/>
    </source>
</evidence>
<gene>
    <name evidence="2" type="ORF">ACD_3C00028G0002</name>
</gene>
<dbReference type="GO" id="GO:0003676">
    <property type="term" value="F:nucleic acid binding"/>
    <property type="evidence" value="ECO:0007669"/>
    <property type="project" value="InterPro"/>
</dbReference>
<accession>K2G0F2</accession>
<dbReference type="InterPro" id="IPR001584">
    <property type="entry name" value="Integrase_cat-core"/>
</dbReference>
<dbReference type="PROSITE" id="PS50994">
    <property type="entry name" value="INTEGRASE"/>
    <property type="match status" value="1"/>
</dbReference>
<evidence type="ECO:0000259" key="1">
    <source>
        <dbReference type="PROSITE" id="PS50994"/>
    </source>
</evidence>
<sequence length="455" mass="54827">MILYKGLPLNKNNSIMWPLCTMSNKELRRSQYVERYISNNISFDELLQTLHVCKRQWRRIISKYRKDWPIALAHGLRWKTGNNKINPNKYDIVKSIIKERYSAFKPTFVTEKLFECNNIKLSDEKVRNIMTEIWLWKPKSRKKEKTIFSLRERKICYWIMIQFDWSYHEWVPWEKWCLLVAIDDATSQIVDAAFCKNEGIEDVFPFWREYLLSCWAPESIYLDRFSTYKSNHPEAPDVTTQFQRVCDTFWIELIFALTPQAKGRVERVNRTLQDRLISEMKLAWISNMGQANIFLKTVYIPNHNRKFSVIPKSDTNMHRELRIEEKEIIDTVFSIHSKRKIANDFTVSFKTQIYQLHSSGPTIFRGEHVRIEERMSWEVVITQRERIIPYTKLDKRPEKWYKEPLAPMKPESHSKLSYFERTWRPHPWMKSSYMRNIKRNTQKEQKIIVTQTSSP</sequence>
<dbReference type="InterPro" id="IPR047797">
    <property type="entry name" value="ISNCY_transpos"/>
</dbReference>
<dbReference type="EMBL" id="AMFJ01000302">
    <property type="protein sequence ID" value="EKE28688.1"/>
    <property type="molecule type" value="Genomic_DNA"/>
</dbReference>
<dbReference type="AlphaFoldDB" id="K2G0F2"/>
<comment type="caution">
    <text evidence="2">The sequence shown here is derived from an EMBL/GenBank/DDBJ whole genome shotgun (WGS) entry which is preliminary data.</text>
</comment>
<dbReference type="SUPFAM" id="SSF53098">
    <property type="entry name" value="Ribonuclease H-like"/>
    <property type="match status" value="1"/>
</dbReference>
<dbReference type="Gene3D" id="3.30.420.10">
    <property type="entry name" value="Ribonuclease H-like superfamily/Ribonuclease H"/>
    <property type="match status" value="1"/>
</dbReference>
<protein>
    <recommendedName>
        <fullName evidence="1">Integrase catalytic domain-containing protein</fullName>
    </recommendedName>
</protein>
<dbReference type="PANTHER" id="PTHR35004:SF7">
    <property type="entry name" value="INTEGRASE PROTEIN"/>
    <property type="match status" value="1"/>
</dbReference>
<dbReference type="PANTHER" id="PTHR35004">
    <property type="entry name" value="TRANSPOSASE RV3428C-RELATED"/>
    <property type="match status" value="1"/>
</dbReference>